<protein>
    <submittedName>
        <fullName evidence="1">Uncharacterized protein</fullName>
    </submittedName>
</protein>
<dbReference type="EMBL" id="JAXGFP010000001">
    <property type="protein sequence ID" value="MEG3182681.1"/>
    <property type="molecule type" value="Genomic_DNA"/>
</dbReference>
<name>A0ABU7YUC2_9GAMM</name>
<sequence>MNAYWTNAPTDQANASGIVAEMERTWRECRESAVARPGYVVLPPTMPVPRRVRRWRGRRFVVAAHSIPTLDWFRALGVVFDGR</sequence>
<organism evidence="1 2">
    <name type="scientific">Novilysobacter erysipheiresistens</name>
    <dbReference type="NCBI Taxonomy" id="1749332"/>
    <lineage>
        <taxon>Bacteria</taxon>
        <taxon>Pseudomonadati</taxon>
        <taxon>Pseudomonadota</taxon>
        <taxon>Gammaproteobacteria</taxon>
        <taxon>Lysobacterales</taxon>
        <taxon>Lysobacteraceae</taxon>
        <taxon>Novilysobacter</taxon>
    </lineage>
</organism>
<accession>A0ABU7YUC2</accession>
<reference evidence="1 2" key="1">
    <citation type="journal article" date="2016" name="Int. J. Syst. Evol. Microbiol.">
        <title>Lysobacter erysipheiresistens sp. nov., an antagonist of powdery mildew, isolated from tobacco-cultivated soil.</title>
        <authorList>
            <person name="Xie B."/>
            <person name="Li T."/>
            <person name="Lin X."/>
            <person name="Wang C.J."/>
            <person name="Chen Y.J."/>
            <person name="Liu W.J."/>
            <person name="Zhao Z.W."/>
        </authorList>
    </citation>
    <scope>NUCLEOTIDE SEQUENCE [LARGE SCALE GENOMIC DNA]</scope>
    <source>
        <strain evidence="1 2">RS-LYSO-3</strain>
    </source>
</reference>
<evidence type="ECO:0000313" key="2">
    <source>
        <dbReference type="Proteomes" id="UP001355056"/>
    </source>
</evidence>
<gene>
    <name evidence="1" type="ORF">SNE34_01450</name>
</gene>
<dbReference type="Proteomes" id="UP001355056">
    <property type="component" value="Unassembled WGS sequence"/>
</dbReference>
<dbReference type="RefSeq" id="WP_332614024.1">
    <property type="nucleotide sequence ID" value="NZ_JAXGFP010000001.1"/>
</dbReference>
<evidence type="ECO:0000313" key="1">
    <source>
        <dbReference type="EMBL" id="MEG3182681.1"/>
    </source>
</evidence>
<proteinExistence type="predicted"/>
<comment type="caution">
    <text evidence="1">The sequence shown here is derived from an EMBL/GenBank/DDBJ whole genome shotgun (WGS) entry which is preliminary data.</text>
</comment>
<keyword evidence="2" id="KW-1185">Reference proteome</keyword>